<organism evidence="2 3">
    <name type="scientific">Hypocrea jecorina (strain ATCC 56765 / BCRC 32924 / NRRL 11460 / Rut C-30)</name>
    <name type="common">Trichoderma reesei</name>
    <dbReference type="NCBI Taxonomy" id="1344414"/>
    <lineage>
        <taxon>Eukaryota</taxon>
        <taxon>Fungi</taxon>
        <taxon>Dikarya</taxon>
        <taxon>Ascomycota</taxon>
        <taxon>Pezizomycotina</taxon>
        <taxon>Sordariomycetes</taxon>
        <taxon>Hypocreomycetidae</taxon>
        <taxon>Hypocreales</taxon>
        <taxon>Hypocreaceae</taxon>
        <taxon>Trichoderma</taxon>
    </lineage>
</organism>
<reference evidence="3" key="1">
    <citation type="journal article" date="2013" name="Ind. Biotechnol.">
        <title>Comparative genomics analysis of Trichoderma reesei strains.</title>
        <authorList>
            <person name="Koike H."/>
            <person name="Aerts A."/>
            <person name="LaButti K."/>
            <person name="Grigoriev I.V."/>
            <person name="Baker S.E."/>
        </authorList>
    </citation>
    <scope>NUCLEOTIDE SEQUENCE [LARGE SCALE GENOMIC DNA]</scope>
    <source>
        <strain evidence="3">ATCC 56765 / BCRC 32924 / NRRL 11460 / Rut C-30</strain>
    </source>
</reference>
<feature type="non-terminal residue" evidence="2">
    <location>
        <position position="492"/>
    </location>
</feature>
<dbReference type="SUPFAM" id="SSF52047">
    <property type="entry name" value="RNI-like"/>
    <property type="match status" value="1"/>
</dbReference>
<sequence length="492" mass="55310">MLGGHDVSRLIGSPFSRDEQDEFGRVQDTRRLLPLPLPSAMEGRPPASKSPLFTLPPEILGEIMNLLVDEKATISALALVNSDCRQLARSCWFADVCFDYGPRSNQLLSHLTREACAKQNKDTPIRPPFIGSCIRRVTVRSDRDYVADVHSELYDSTRGDTARTVTAQERAELRKAATDYYFETHITSLLTAMSVMPNIESLVWYDKMCLDKSFFKCVTRLPLHHLKICNAYIGNPYCLNSLGRSVLSLKTLHLDILACYDKVHADDEISDDDELAWENKDLLPFMSCLLQGCSATLQHLTIRCKDSARYELLSFGHKPADFGQLQHLNLSGCLDDLDTVAWSSLLSSPLRHLALPNSYSRSFIQSINACQPLDQLQTLVLPFFGYKGERQAPAILNFISRHYHLRKLSVQNGEPQLMDSHLVPLLANGRWSNLTSLSLAWRGPDRSEEMLSNIASISTNSLAAIGSIKSLEQLYLTAGEIYGDRHQWLIDH</sequence>
<dbReference type="OrthoDB" id="3257981at2759"/>
<protein>
    <recommendedName>
        <fullName evidence="4">F-box domain-containing protein</fullName>
    </recommendedName>
</protein>
<dbReference type="EMBL" id="KI911142">
    <property type="protein sequence ID" value="ETS03831.1"/>
    <property type="molecule type" value="Genomic_DNA"/>
</dbReference>
<evidence type="ECO:0000256" key="1">
    <source>
        <dbReference type="SAM" id="MobiDB-lite"/>
    </source>
</evidence>
<gene>
    <name evidence="2" type="ORF">M419DRAFT_74030</name>
</gene>
<evidence type="ECO:0000313" key="2">
    <source>
        <dbReference type="EMBL" id="ETS03831.1"/>
    </source>
</evidence>
<accession>A0A024SH48</accession>
<proteinExistence type="predicted"/>
<dbReference type="Proteomes" id="UP000024376">
    <property type="component" value="Unassembled WGS sequence"/>
</dbReference>
<dbReference type="AlphaFoldDB" id="A0A024SH48"/>
<dbReference type="HOGENOM" id="CLU_027349_0_0_1"/>
<evidence type="ECO:0008006" key="4">
    <source>
        <dbReference type="Google" id="ProtNLM"/>
    </source>
</evidence>
<name>A0A024SH48_HYPJR</name>
<dbReference type="KEGG" id="trr:M419DRAFT_74030"/>
<feature type="region of interest" description="Disordered" evidence="1">
    <location>
        <begin position="1"/>
        <end position="23"/>
    </location>
</feature>
<evidence type="ECO:0000313" key="3">
    <source>
        <dbReference type="Proteomes" id="UP000024376"/>
    </source>
</evidence>